<accession>A0A8H7PGT0</accession>
<dbReference type="PROSITE" id="PS51892">
    <property type="entry name" value="SUBTILASE"/>
    <property type="match status" value="1"/>
</dbReference>
<keyword evidence="6 8" id="KW-0378">Hydrolase</keyword>
<evidence type="ECO:0000256" key="6">
    <source>
        <dbReference type="ARBA" id="ARBA00022801"/>
    </source>
</evidence>
<evidence type="ECO:0000256" key="1">
    <source>
        <dbReference type="ARBA" id="ARBA00001910"/>
    </source>
</evidence>
<dbReference type="GO" id="GO:0005829">
    <property type="term" value="C:cytosol"/>
    <property type="evidence" value="ECO:0007669"/>
    <property type="project" value="TreeGrafter"/>
</dbReference>
<dbReference type="Pfam" id="PF12580">
    <property type="entry name" value="TPPII"/>
    <property type="match status" value="1"/>
</dbReference>
<dbReference type="InterPro" id="IPR046940">
    <property type="entry name" value="TPPII_Ig-like_sf"/>
</dbReference>
<dbReference type="Gene3D" id="6.10.250.3080">
    <property type="match status" value="1"/>
</dbReference>
<dbReference type="GO" id="GO:0004252">
    <property type="term" value="F:serine-type endopeptidase activity"/>
    <property type="evidence" value="ECO:0007669"/>
    <property type="project" value="UniProtKB-UniRule"/>
</dbReference>
<dbReference type="Gene3D" id="2.20.25.690">
    <property type="match status" value="1"/>
</dbReference>
<dbReference type="InterPro" id="IPR048383">
    <property type="entry name" value="TPPII_Ig-like-1"/>
</dbReference>
<feature type="domain" description="Tripeptidyl-peptidase II first Ig-like" evidence="11">
    <location>
        <begin position="531"/>
        <end position="651"/>
    </location>
</feature>
<reference evidence="13" key="1">
    <citation type="submission" date="2020-12" db="EMBL/GenBank/DDBJ databases">
        <title>Metabolic potential, ecology and presence of endohyphal bacteria is reflected in genomic diversity of Mucoromycotina.</title>
        <authorList>
            <person name="Muszewska A."/>
            <person name="Okrasinska A."/>
            <person name="Steczkiewicz K."/>
            <person name="Drgas O."/>
            <person name="Orlowska M."/>
            <person name="Perlinska-Lenart U."/>
            <person name="Aleksandrzak-Piekarczyk T."/>
            <person name="Szatraj K."/>
            <person name="Zielenkiewicz U."/>
            <person name="Pilsyk S."/>
            <person name="Malc E."/>
            <person name="Mieczkowski P."/>
            <person name="Kruszewska J.S."/>
            <person name="Biernat P."/>
            <person name="Pawlowska J."/>
        </authorList>
    </citation>
    <scope>NUCLEOTIDE SEQUENCE</scope>
    <source>
        <strain evidence="13">WA0000067209</strain>
    </source>
</reference>
<dbReference type="InterPro" id="IPR000209">
    <property type="entry name" value="Peptidase_S8/S53_dom"/>
</dbReference>
<dbReference type="InterPro" id="IPR015500">
    <property type="entry name" value="Peptidase_S8_subtilisin-rel"/>
</dbReference>
<protein>
    <recommendedName>
        <fullName evidence="3">tripeptidyl-peptidase II</fullName>
        <ecNumber evidence="3">3.4.14.10</ecNumber>
    </recommendedName>
</protein>
<feature type="domain" description="Tripeptidyl peptidase II second Ig-like" evidence="10">
    <location>
        <begin position="810"/>
        <end position="997"/>
    </location>
</feature>
<evidence type="ECO:0000313" key="14">
    <source>
        <dbReference type="Proteomes" id="UP000654370"/>
    </source>
</evidence>
<dbReference type="Gene3D" id="1.25.40.710">
    <property type="match status" value="1"/>
</dbReference>
<dbReference type="Gene3D" id="2.60.40.3170">
    <property type="match status" value="1"/>
</dbReference>
<dbReference type="InterPro" id="IPR022229">
    <property type="entry name" value="TPPII_Ig-like-2"/>
</dbReference>
<dbReference type="Pfam" id="PF21223">
    <property type="entry name" value="TPPII_Ig-like-1"/>
    <property type="match status" value="1"/>
</dbReference>
<gene>
    <name evidence="13" type="ORF">INT43_005117</name>
</gene>
<feature type="domain" description="Peptidase S8/S53" evidence="9">
    <location>
        <begin position="37"/>
        <end position="499"/>
    </location>
</feature>
<evidence type="ECO:0000259" key="12">
    <source>
        <dbReference type="Pfam" id="PF21316"/>
    </source>
</evidence>
<dbReference type="EC" id="3.4.14.10" evidence="3"/>
<evidence type="ECO:0000259" key="11">
    <source>
        <dbReference type="Pfam" id="PF21223"/>
    </source>
</evidence>
<evidence type="ECO:0000256" key="7">
    <source>
        <dbReference type="ARBA" id="ARBA00022825"/>
    </source>
</evidence>
<organism evidence="13 14">
    <name type="scientific">Mortierella isabellina</name>
    <name type="common">Filamentous fungus</name>
    <name type="synonym">Umbelopsis isabellina</name>
    <dbReference type="NCBI Taxonomy" id="91625"/>
    <lineage>
        <taxon>Eukaryota</taxon>
        <taxon>Fungi</taxon>
        <taxon>Fungi incertae sedis</taxon>
        <taxon>Mucoromycota</taxon>
        <taxon>Mucoromycotina</taxon>
        <taxon>Umbelopsidomycetes</taxon>
        <taxon>Umbelopsidales</taxon>
        <taxon>Umbelopsidaceae</taxon>
        <taxon>Umbelopsis</taxon>
    </lineage>
</organism>
<keyword evidence="5 8" id="KW-0645">Protease</keyword>
<dbReference type="GO" id="GO:0008240">
    <property type="term" value="F:tripeptidyl-peptidase activity"/>
    <property type="evidence" value="ECO:0007669"/>
    <property type="project" value="UniProtKB-EC"/>
</dbReference>
<evidence type="ECO:0000256" key="4">
    <source>
        <dbReference type="ARBA" id="ARBA00022438"/>
    </source>
</evidence>
<evidence type="ECO:0000313" key="13">
    <source>
        <dbReference type="EMBL" id="KAG2173697.1"/>
    </source>
</evidence>
<dbReference type="PROSITE" id="PS00138">
    <property type="entry name" value="SUBTILASE_SER"/>
    <property type="match status" value="1"/>
</dbReference>
<sequence length="1283" mass="141410">MPQHLPHPIEQYPVHGLLPKEETQAAAYVKKYPEYDGRGTVVAILDTGVDPGAAGMQVTSDGKPKIIDMVDCTGGGDVVTTSVAKMTEQVINGKSRKTLQGLSGRTLEIGPEWANPSGEYRLGLKPAYELFPKELVNRLKQERKKVFEKRHIELLVGCQNNLVKFDRENPNPTSEADQLARSDLEARVEALKAAMKSYEDHGVILDCVVYHDGNDWRAVVDVEGSGDLTQQPCLTDYRKELKYHTFGKSDLLNFSVNIYEDGNLLSIVTLAGSHGTHVAGITAANFPDDPALNGVAPGAQIVSLRIGDARLGSMETGPGLTRAATHLAVNKCDLANMSYGESSGLPTDGHFIKLMAEEVISKAKCTFVTSAGNTGPCFSSIGAPAGMWHSFITVGAYVKHSQMQAEYAMLETVEEQPFTWSSRGPCTDGFKGVDIYAPGSAITSVPKYGLTKLELKNGTSMSSPNACGCIALLLSGLKAKKQPSTPFRLKTAIVNTGKQVDDPLHVGFIQVDQAWEYLQKFEERKDLDMLFQTRVARNGGDRGIYLREPEDTFRVQQVASSIVPTFLGEADPTNPVYSEDRVSFEARVAMVTTQPWIRAPNFLYLHANGANFDVRVDPTQLKAGEFHFGEILGYDTTCPDRGPLFVLPVSVAKPIVPTNASFRAKNVTFEPGVTQRWFVAVPAGTTYCELTIQSAPSQVTSAARFMLHALQLVPKKSQKTKIAYGMFLGRGSYSDPEADAQMIKKRFAVVGGLNLEIALAQFWSGLGSHNVDISMDFHGVQIAGNLSDGNGAITLSPQITRLELQAPVRREEEAELNVTFDTLRKHVRPTSATIAPLDKERDRLPNGKQVYGLTLTYNFKIDNNNTSLVPDIPAVTDQLYEHYLSGVFGIIFDANQKVLNCVDVFPSKIKFDKKGDYTLRMQLSSEQEDVLDKLKTTLLHLDISMGKNISFLTHKTVGDVYNSDKSTCSKMILEKGDFKVCYVAAPHDHSNYPKEAKTGDALIGKVSFTSEKVDGGQYKAVYYIPAPPNEAAQPSNDKEEDSELQQKMQDAIKDLQISYLKKLSAGSEPRNKLLEQLEKEQADYIPFLEYKLDTLVNVDTLLQPSSSTSNAEEANKVACNILEKIDLKSLAEYFGVRDENKNGKRKQLRKDNEKKKQTAVNALKGKCIALSVLLDQDAKDSAKQQEFETAFRELQQWSDSPASTSSDVVTVLLFVAQERRAKRYGSAVKALNKLTAESSDPASLNKAFKVHQEVLADLDWTLWQEYHSQWALIRNPPTGFAPF</sequence>
<dbReference type="Gene3D" id="3.40.50.200">
    <property type="entry name" value="Peptidase S8/S53 domain"/>
    <property type="match status" value="1"/>
</dbReference>
<feature type="active site" description="Charge relay system" evidence="8">
    <location>
        <position position="46"/>
    </location>
</feature>
<dbReference type="InterPro" id="IPR046939">
    <property type="entry name" value="TPPII_C_sf"/>
</dbReference>
<dbReference type="Proteomes" id="UP000654370">
    <property type="component" value="Unassembled WGS sequence"/>
</dbReference>
<evidence type="ECO:0000259" key="10">
    <source>
        <dbReference type="Pfam" id="PF12580"/>
    </source>
</evidence>
<comment type="caution">
    <text evidence="13">The sequence shown here is derived from an EMBL/GenBank/DDBJ whole genome shotgun (WGS) entry which is preliminary data.</text>
</comment>
<dbReference type="InterPro" id="IPR036852">
    <property type="entry name" value="Peptidase_S8/S53_dom_sf"/>
</dbReference>
<feature type="active site" description="Charge relay system" evidence="8">
    <location>
        <position position="274"/>
    </location>
</feature>
<dbReference type="SUPFAM" id="SSF52743">
    <property type="entry name" value="Subtilisin-like"/>
    <property type="match status" value="1"/>
</dbReference>
<dbReference type="PRINTS" id="PR00723">
    <property type="entry name" value="SUBTILISIN"/>
</dbReference>
<evidence type="ECO:0000256" key="3">
    <source>
        <dbReference type="ARBA" id="ARBA00012462"/>
    </source>
</evidence>
<evidence type="ECO:0000256" key="5">
    <source>
        <dbReference type="ARBA" id="ARBA00022670"/>
    </source>
</evidence>
<name>A0A8H7PGT0_MORIS</name>
<comment type="catalytic activity">
    <reaction evidence="1">
        <text>Release of an N-terminal tripeptide from a polypeptide.</text>
        <dbReference type="EC" id="3.4.14.10"/>
    </reaction>
</comment>
<keyword evidence="7 8" id="KW-0720">Serine protease</keyword>
<dbReference type="GO" id="GO:0006508">
    <property type="term" value="P:proteolysis"/>
    <property type="evidence" value="ECO:0007669"/>
    <property type="project" value="UniProtKB-KW"/>
</dbReference>
<dbReference type="EMBL" id="JAEPQZ010000014">
    <property type="protein sequence ID" value="KAG2173697.1"/>
    <property type="molecule type" value="Genomic_DNA"/>
</dbReference>
<keyword evidence="14" id="KW-1185">Reference proteome</keyword>
<dbReference type="PANTHER" id="PTHR43806">
    <property type="entry name" value="PEPTIDASE S8"/>
    <property type="match status" value="1"/>
</dbReference>
<evidence type="ECO:0000259" key="9">
    <source>
        <dbReference type="Pfam" id="PF00082"/>
    </source>
</evidence>
<feature type="domain" description="Tripeptidyl-peptidase II galactose-binding" evidence="12">
    <location>
        <begin position="669"/>
        <end position="767"/>
    </location>
</feature>
<keyword evidence="4" id="KW-0031">Aminopeptidase</keyword>
<dbReference type="InterPro" id="IPR048384">
    <property type="entry name" value="TPPII_GBD"/>
</dbReference>
<dbReference type="PANTHER" id="PTHR43806:SF14">
    <property type="entry name" value="TRIPEPTIDYL-PEPTIDASE 2"/>
    <property type="match status" value="1"/>
</dbReference>
<dbReference type="InterPro" id="IPR050131">
    <property type="entry name" value="Peptidase_S8_subtilisin-like"/>
</dbReference>
<dbReference type="Pfam" id="PF00082">
    <property type="entry name" value="Peptidase_S8"/>
    <property type="match status" value="1"/>
</dbReference>
<dbReference type="Pfam" id="PF21316">
    <property type="entry name" value="TPPII_GBD"/>
    <property type="match status" value="1"/>
</dbReference>
<comment type="similarity">
    <text evidence="2 8">Belongs to the peptidase S8 family.</text>
</comment>
<proteinExistence type="inferred from homology"/>
<dbReference type="OrthoDB" id="10256524at2759"/>
<evidence type="ECO:0000256" key="2">
    <source>
        <dbReference type="ARBA" id="ARBA00011073"/>
    </source>
</evidence>
<dbReference type="GO" id="GO:0004177">
    <property type="term" value="F:aminopeptidase activity"/>
    <property type="evidence" value="ECO:0007669"/>
    <property type="project" value="UniProtKB-KW"/>
</dbReference>
<evidence type="ECO:0000256" key="8">
    <source>
        <dbReference type="PROSITE-ProRule" id="PRU01240"/>
    </source>
</evidence>
<dbReference type="InterPro" id="IPR023828">
    <property type="entry name" value="Peptidase_S8_Ser-AS"/>
</dbReference>
<feature type="active site" description="Charge relay system" evidence="8">
    <location>
        <position position="460"/>
    </location>
</feature>